<evidence type="ECO:0000259" key="1">
    <source>
        <dbReference type="SMART" id="SM00829"/>
    </source>
</evidence>
<dbReference type="InterPro" id="IPR036291">
    <property type="entry name" value="NAD(P)-bd_dom_sf"/>
</dbReference>
<dbReference type="InterPro" id="IPR011032">
    <property type="entry name" value="GroES-like_sf"/>
</dbReference>
<name>A0ABQ4GD91_9ACTN</name>
<dbReference type="Pfam" id="PF08240">
    <property type="entry name" value="ADH_N"/>
    <property type="match status" value="1"/>
</dbReference>
<dbReference type="Pfam" id="PF00107">
    <property type="entry name" value="ADH_zinc_N"/>
    <property type="match status" value="1"/>
</dbReference>
<accession>A0ABQ4GD91</accession>
<dbReference type="InterPro" id="IPR052711">
    <property type="entry name" value="Zinc_ADH-like"/>
</dbReference>
<protein>
    <submittedName>
        <fullName evidence="2">Zinc-type alcohol dehydrogenase-like protein YogA</fullName>
    </submittedName>
</protein>
<dbReference type="Gene3D" id="3.40.50.720">
    <property type="entry name" value="NAD(P)-binding Rossmann-like Domain"/>
    <property type="match status" value="1"/>
</dbReference>
<organism evidence="2 3">
    <name type="scientific">Microbispora siamensis</name>
    <dbReference type="NCBI Taxonomy" id="564413"/>
    <lineage>
        <taxon>Bacteria</taxon>
        <taxon>Bacillati</taxon>
        <taxon>Actinomycetota</taxon>
        <taxon>Actinomycetes</taxon>
        <taxon>Streptosporangiales</taxon>
        <taxon>Streptosporangiaceae</taxon>
        <taxon>Microbispora</taxon>
    </lineage>
</organism>
<evidence type="ECO:0000313" key="3">
    <source>
        <dbReference type="Proteomes" id="UP000660454"/>
    </source>
</evidence>
<dbReference type="RefSeq" id="WP_204046643.1">
    <property type="nucleotide sequence ID" value="NZ_BOOF01000001.1"/>
</dbReference>
<dbReference type="Proteomes" id="UP000660454">
    <property type="component" value="Unassembled WGS sequence"/>
</dbReference>
<dbReference type="PANTHER" id="PTHR45033">
    <property type="match status" value="1"/>
</dbReference>
<comment type="caution">
    <text evidence="2">The sequence shown here is derived from an EMBL/GenBank/DDBJ whole genome shotgun (WGS) entry which is preliminary data.</text>
</comment>
<dbReference type="InterPro" id="IPR013149">
    <property type="entry name" value="ADH-like_C"/>
</dbReference>
<sequence length="334" mass="34075">MDRPTMRAVVHAGAPGVAGFRTAVLPRPEPGPGQVLVRIRCASLNRHDLFVAAGRDGTEPPLVVGSDGAGEVVALGPGASGAAVGDEVVIDPTLGWPAADDVPGVPRLLGGPPDGTLAEYVAVPAANAHPRPEGLDWAEAAALPLVAVTSFRALFTRGGLRPGQHVLVPAVSSGVGTMCVLMALAAGARVTAVTRSAAKAEAARALGAHEVVVGDDGGYPAPGTPVDLVVDSVGAAYFASHLAALRSGGRLVTLGATTGPDVSVSLRELFFRQISVIGTSVGSSAEFAEAMAFVRRHDLRPVLHDVRPFDEAVQALYDLRESGHFGKSVIRVSA</sequence>
<dbReference type="Gene3D" id="3.90.180.10">
    <property type="entry name" value="Medium-chain alcohol dehydrogenases, catalytic domain"/>
    <property type="match status" value="1"/>
</dbReference>
<dbReference type="PANTHER" id="PTHR45033:SF3">
    <property type="entry name" value="DEHYDROGENASE, PUTATIVE (AFU_ORTHOLOGUE AFUA_2G13270)-RELATED"/>
    <property type="match status" value="1"/>
</dbReference>
<dbReference type="InterPro" id="IPR020843">
    <property type="entry name" value="ER"/>
</dbReference>
<gene>
    <name evidence="2" type="primary">yogA</name>
    <name evidence="2" type="ORF">Msi02_02210</name>
</gene>
<dbReference type="SMART" id="SM00829">
    <property type="entry name" value="PKS_ER"/>
    <property type="match status" value="1"/>
</dbReference>
<dbReference type="SUPFAM" id="SSF51735">
    <property type="entry name" value="NAD(P)-binding Rossmann-fold domains"/>
    <property type="match status" value="1"/>
</dbReference>
<evidence type="ECO:0000313" key="2">
    <source>
        <dbReference type="EMBL" id="GIH59404.1"/>
    </source>
</evidence>
<proteinExistence type="predicted"/>
<keyword evidence="3" id="KW-1185">Reference proteome</keyword>
<dbReference type="SUPFAM" id="SSF50129">
    <property type="entry name" value="GroES-like"/>
    <property type="match status" value="1"/>
</dbReference>
<feature type="domain" description="Enoyl reductase (ER)" evidence="1">
    <location>
        <begin position="13"/>
        <end position="330"/>
    </location>
</feature>
<dbReference type="EMBL" id="BOOF01000001">
    <property type="protein sequence ID" value="GIH59404.1"/>
    <property type="molecule type" value="Genomic_DNA"/>
</dbReference>
<reference evidence="2 3" key="1">
    <citation type="submission" date="2021-01" db="EMBL/GenBank/DDBJ databases">
        <title>Whole genome shotgun sequence of Microbispora siamensis NBRC 104113.</title>
        <authorList>
            <person name="Komaki H."/>
            <person name="Tamura T."/>
        </authorList>
    </citation>
    <scope>NUCLEOTIDE SEQUENCE [LARGE SCALE GENOMIC DNA]</scope>
    <source>
        <strain evidence="2 3">NBRC 104113</strain>
    </source>
</reference>
<dbReference type="InterPro" id="IPR013154">
    <property type="entry name" value="ADH-like_N"/>
</dbReference>